<sequence length="484" mass="54126">MTDIETIYKKLSHVISKEDFLQRIQEKVENMGGLCDETMAAMLVANELGFSDAGRDSIKIENITPESGPVNFIARIISVFDTKEFTRNDGTIGRVGNLIVGDETGKVKLTLWDNMADLIKMGKIKAGQSVQVSGFAKQGYSGVEVNIGNNGVLTESEEEIDVVSNSYKIKDIKDGMGDINLNGKVLEVSEIRTFQRKDGNSGRVGNLMLGDETGTLRVTLWDDKTDFLSQVEYGDSIELINAYARENAFSQKVELQVGNRSIIRKSEKKIEYEEEFTPIDDIKADMNNINISGRILDISEVRTFEKKDGSTGRVGNVLLGDSTGKIRLTLWDEKTDILEEIDFDETVEVLNAYSRENTFSQQVELNLGARGIIQRSEKKVEYREKFTDIADIIPGESYSVQGKVAEIGELREFEKEDGTENVVANLQLKDDTGSIRLTLWGEQAYVIEDLDIDSEIQIIDAYARYGLNEEIELSVGNRSRVIIL</sequence>
<dbReference type="NCBIfam" id="NF012035">
    <property type="entry name" value="PRK15491.1"/>
    <property type="match status" value="1"/>
</dbReference>
<organism evidence="2 3">
    <name type="scientific">Methanosarcina mazei SarPi</name>
    <dbReference type="NCBI Taxonomy" id="1434115"/>
    <lineage>
        <taxon>Archaea</taxon>
        <taxon>Methanobacteriati</taxon>
        <taxon>Methanobacteriota</taxon>
        <taxon>Stenosarchaea group</taxon>
        <taxon>Methanomicrobia</taxon>
        <taxon>Methanosarcinales</taxon>
        <taxon>Methanosarcinaceae</taxon>
        <taxon>Methanosarcina</taxon>
    </lineage>
</organism>
<gene>
    <name evidence="2" type="ORF">MSMAP_0016</name>
</gene>
<dbReference type="HOGENOM" id="CLU_043913_0_0_2"/>
<protein>
    <submittedName>
        <fullName evidence="2">Replication factor A (SsDNA-binding protein)</fullName>
    </submittedName>
</protein>
<dbReference type="PATRIC" id="fig|1434115.4.peg.21"/>
<dbReference type="FunFam" id="2.40.50.140:FF:000466">
    <property type="entry name" value="Replication factor A (SsDNA-binding protein)"/>
    <property type="match status" value="3"/>
</dbReference>
<dbReference type="AlphaFoldDB" id="A0A0E3LRG9"/>
<dbReference type="NCBIfam" id="NF011288">
    <property type="entry name" value="PRK14699.1"/>
    <property type="match status" value="1"/>
</dbReference>
<dbReference type="GO" id="GO:0010212">
    <property type="term" value="P:response to ionizing radiation"/>
    <property type="evidence" value="ECO:0007669"/>
    <property type="project" value="TreeGrafter"/>
</dbReference>
<dbReference type="GO" id="GO:0000724">
    <property type="term" value="P:double-strand break repair via homologous recombination"/>
    <property type="evidence" value="ECO:0007669"/>
    <property type="project" value="TreeGrafter"/>
</dbReference>
<evidence type="ECO:0000313" key="3">
    <source>
        <dbReference type="Proteomes" id="UP000033116"/>
    </source>
</evidence>
<dbReference type="Proteomes" id="UP000033116">
    <property type="component" value="Chromosome"/>
</dbReference>
<dbReference type="RefSeq" id="WP_048036418.1">
    <property type="nucleotide sequence ID" value="NZ_CP009511.1"/>
</dbReference>
<dbReference type="EMBL" id="CP009511">
    <property type="protein sequence ID" value="AKB60001.1"/>
    <property type="molecule type" value="Genomic_DNA"/>
</dbReference>
<dbReference type="CDD" id="cd04491">
    <property type="entry name" value="SoSSB_OBF"/>
    <property type="match status" value="4"/>
</dbReference>
<dbReference type="PANTHER" id="PTHR13356:SF0">
    <property type="entry name" value="SOSS COMPLEX SUBUNIT B HOMOLOG"/>
    <property type="match status" value="1"/>
</dbReference>
<dbReference type="Gene3D" id="2.40.50.140">
    <property type="entry name" value="Nucleic acid-binding proteins"/>
    <property type="match status" value="4"/>
</dbReference>
<dbReference type="GeneID" id="24849603"/>
<evidence type="ECO:0000313" key="2">
    <source>
        <dbReference type="EMBL" id="AKB60001.1"/>
    </source>
</evidence>
<dbReference type="GO" id="GO:0003677">
    <property type="term" value="F:DNA binding"/>
    <property type="evidence" value="ECO:0007669"/>
    <property type="project" value="UniProtKB-KW"/>
</dbReference>
<keyword evidence="1 2" id="KW-0238">DNA-binding</keyword>
<dbReference type="InterPro" id="IPR051231">
    <property type="entry name" value="SOSS-B"/>
</dbReference>
<evidence type="ECO:0000256" key="1">
    <source>
        <dbReference type="ARBA" id="ARBA00023125"/>
    </source>
</evidence>
<dbReference type="InterPro" id="IPR012340">
    <property type="entry name" value="NA-bd_OB-fold"/>
</dbReference>
<dbReference type="SUPFAM" id="SSF50249">
    <property type="entry name" value="Nucleic acid-binding proteins"/>
    <property type="match status" value="4"/>
</dbReference>
<reference evidence="2 3" key="1">
    <citation type="submission" date="2014-07" db="EMBL/GenBank/DDBJ databases">
        <title>Methanogenic archaea and the global carbon cycle.</title>
        <authorList>
            <person name="Henriksen J.R."/>
            <person name="Luke J."/>
            <person name="Reinhart S."/>
            <person name="Benedict M.N."/>
            <person name="Youngblut N.D."/>
            <person name="Metcalf M.E."/>
            <person name="Whitaker R.J."/>
            <person name="Metcalf W.W."/>
        </authorList>
    </citation>
    <scope>NUCLEOTIDE SEQUENCE [LARGE SCALE GENOMIC DNA]</scope>
    <source>
        <strain evidence="2 3">SarPi</strain>
    </source>
</reference>
<accession>A0A0E3LRG9</accession>
<proteinExistence type="predicted"/>
<dbReference type="PANTHER" id="PTHR13356">
    <property type="entry name" value="OB FOLD NUCLEIC ACID BINDING PROTEIN-RELATED"/>
    <property type="match status" value="1"/>
</dbReference>
<name>A0A0E3LRG9_METMZ</name>